<dbReference type="InterPro" id="IPR000477">
    <property type="entry name" value="RT_dom"/>
</dbReference>
<dbReference type="CDD" id="cd01650">
    <property type="entry name" value="RT_nLTR_like"/>
    <property type="match status" value="1"/>
</dbReference>
<feature type="region of interest" description="Disordered" evidence="1">
    <location>
        <begin position="544"/>
        <end position="563"/>
    </location>
</feature>
<reference evidence="3 4" key="1">
    <citation type="journal article" date="2018" name="PLoS Genet.">
        <title>Population sequencing reveals clonal diversity and ancestral inbreeding in the grapevine cultivar Chardonnay.</title>
        <authorList>
            <person name="Roach M.J."/>
            <person name="Johnson D.L."/>
            <person name="Bohlmann J."/>
            <person name="van Vuuren H.J."/>
            <person name="Jones S.J."/>
            <person name="Pretorius I.S."/>
            <person name="Schmidt S.A."/>
            <person name="Borneman A.R."/>
        </authorList>
    </citation>
    <scope>NUCLEOTIDE SEQUENCE [LARGE SCALE GENOMIC DNA]</scope>
    <source>
        <strain evidence="4">cv. Chardonnay</strain>
        <tissue evidence="3">Leaf</tissue>
    </source>
</reference>
<organism evidence="3 4">
    <name type="scientific">Vitis vinifera</name>
    <name type="common">Grape</name>
    <dbReference type="NCBI Taxonomy" id="29760"/>
    <lineage>
        <taxon>Eukaryota</taxon>
        <taxon>Viridiplantae</taxon>
        <taxon>Streptophyta</taxon>
        <taxon>Embryophyta</taxon>
        <taxon>Tracheophyta</taxon>
        <taxon>Spermatophyta</taxon>
        <taxon>Magnoliopsida</taxon>
        <taxon>eudicotyledons</taxon>
        <taxon>Gunneridae</taxon>
        <taxon>Pentapetalae</taxon>
        <taxon>rosids</taxon>
        <taxon>Vitales</taxon>
        <taxon>Vitaceae</taxon>
        <taxon>Viteae</taxon>
        <taxon>Vitis</taxon>
    </lineage>
</organism>
<feature type="compositionally biased region" description="Basic and acidic residues" evidence="1">
    <location>
        <begin position="550"/>
        <end position="562"/>
    </location>
</feature>
<dbReference type="EMBL" id="QGNW01001744">
    <property type="protein sequence ID" value="RVW31723.1"/>
    <property type="molecule type" value="Genomic_DNA"/>
</dbReference>
<dbReference type="Gene3D" id="3.60.10.10">
    <property type="entry name" value="Endonuclease/exonuclease/phosphatase"/>
    <property type="match status" value="1"/>
</dbReference>
<proteinExistence type="predicted"/>
<sequence>MSLLVIPRKVCARLEKIQRDFLWGGGALEKKPHLVNWSAVCTDMRQGGLDKYGEKEGGWCSKEVRGAYGVGLWKAIRKDWEIISSRSRFIVGNGRKVKFWKDLWCEDQALKDAFPNLFRLAVNKDQWVCDAWEEEGEVGSWNPLFSRSFNDWEMEEVEGLLQKIHPLVLHSDVEDALSWKISKNDSFSIRSLYRSLTSTSSEPFPWSIIWRSWAPMRVSFFAWEASWNRILTTDQLKRRAGFYQIDWVLHSSIKRNLIAWHGASHIDLQLRCSVTREADDSKSVVVVERKIFQVKSEDYNGGKWISITERSRGFVVSLGFGEEETGWLVEQLEKAVDLEDSREYIAKRKPLVLVVPRGVNGCGWENLRKVIVSVQEISVQVGRDSKEKQNKLQESKGMYRGERTYADVVAEKGTRNGAEMPVGKWARAVVCEGKGKIRDWCEVGKAIARRVGMKGMVSVTPISAYKGCFFVETARKAQWFQEEVVSHSGGRVTKVARNSLKFVDLLKVTLRVEMLPNVVLPALLEVEDGDWTYMVAVTVTGEDDGGGDSIRPESSRSKDELRSAGGCVLQKPQMVEGLRAIDRTIDCHSWMPRHRSILVLQIQNRLRGRKEREGGCWAQRREAISGQHQTCIFVFKAPRPGLTAKNKASEGLLQVSSKTKGSPVSVRRRARSGPPRFEEASSPRSEALKEVAHWRKSRHFSGQISLQKERFLHWFGNIQSFHRRDRGRRGDLQCKLINEVRILSAVLSEIFLCLGLLSQILFPKPLFLWFILFCCHSSSSSVGVKHAFQRGSVSISPVYDNHRGGASCSEGEASFPVQEPSTLPLEGFQVEGLTPRKMVKVQSVLESLRVRIVRDNGKGVEGENRNPLSADKILSWNTRGLGSRKKRRTVRRRLVSSVWKGKSLDWVALPACGGRGDCDLVGFMYGPNKAVWRKDFWLELQDLHGLTFPRWCVGGDFNVIRRISEKMGDSRLTVNMRCFDEFIRESGLLDPPLRNAAFTWSNMQVDPICKRFENMWLLHPEFKEKFRDWWQECTVEGWEGHKFMRKLKFIKSKLKEWNTRVFGDLRERKKHILTDLGRIDRIEQEGNLNLDLVSERTLRRKELEDLLLKEEVQWRQKSRVKWIKEGDCNSKFFHRVATGRRSRKFIKSLISERGETLNNIETVFEEEVRMAVFQLNKEKAPGPDGFTIAVYQECWDVIKEDLMRVFFEFHTKGVLSGRLRKVLHETIFGSQGAFVEGRQILDAVLIANEVVDEKRRKGFSQKWRSWMRGCLSSSSFAILVNGNAKGWVKASRGLRQGDPLSPFLFTLVADVLSRLMIRAEETGITEGFLVGRDRTRVSLLQFADDTIFFSKASLDFLQNLKIILLVFGQVSGLKINLEKSTIQSCLSHIPSYFLSLFKIHVSIASKIEKMQRDFLWSGAGERKRDHLIRWEVVSRPREMGGLGFGKTSMRNSALLGKWLWRFPRERSGL</sequence>
<dbReference type="InterPro" id="IPR052343">
    <property type="entry name" value="Retrotransposon-Effector_Assoc"/>
</dbReference>
<dbReference type="InterPro" id="IPR026960">
    <property type="entry name" value="RVT-Znf"/>
</dbReference>
<dbReference type="PANTHER" id="PTHR46890:SF48">
    <property type="entry name" value="RNA-DIRECTED DNA POLYMERASE"/>
    <property type="match status" value="1"/>
</dbReference>
<dbReference type="InterPro" id="IPR036691">
    <property type="entry name" value="Endo/exonu/phosph_ase_sf"/>
</dbReference>
<evidence type="ECO:0000259" key="2">
    <source>
        <dbReference type="PROSITE" id="PS50878"/>
    </source>
</evidence>
<dbReference type="Pfam" id="PF13966">
    <property type="entry name" value="zf-RVT"/>
    <property type="match status" value="1"/>
</dbReference>
<gene>
    <name evidence="3" type="primary">VvCHDh000004_322</name>
    <name evidence="3" type="ORF">CK203_095291</name>
</gene>
<feature type="domain" description="Reverse transcriptase" evidence="2">
    <location>
        <begin position="1104"/>
        <end position="1421"/>
    </location>
</feature>
<dbReference type="SUPFAM" id="SSF56672">
    <property type="entry name" value="DNA/RNA polymerases"/>
    <property type="match status" value="1"/>
</dbReference>
<evidence type="ECO:0000256" key="1">
    <source>
        <dbReference type="SAM" id="MobiDB-lite"/>
    </source>
</evidence>
<dbReference type="PANTHER" id="PTHR46890">
    <property type="entry name" value="NON-LTR RETROLELEMENT REVERSE TRANSCRIPTASE-LIKE PROTEIN-RELATED"/>
    <property type="match status" value="1"/>
</dbReference>
<dbReference type="Pfam" id="PF00078">
    <property type="entry name" value="RVT_1"/>
    <property type="match status" value="1"/>
</dbReference>
<dbReference type="PROSITE" id="PS50878">
    <property type="entry name" value="RT_POL"/>
    <property type="match status" value="1"/>
</dbReference>
<feature type="region of interest" description="Disordered" evidence="1">
    <location>
        <begin position="655"/>
        <end position="684"/>
    </location>
</feature>
<protein>
    <submittedName>
        <fullName evidence="3">Putative ribonuclease H protein</fullName>
    </submittedName>
</protein>
<name>A0A438D8E9_VITVI</name>
<evidence type="ECO:0000313" key="4">
    <source>
        <dbReference type="Proteomes" id="UP000288805"/>
    </source>
</evidence>
<dbReference type="Proteomes" id="UP000288805">
    <property type="component" value="Unassembled WGS sequence"/>
</dbReference>
<comment type="caution">
    <text evidence="3">The sequence shown here is derived from an EMBL/GenBank/DDBJ whole genome shotgun (WGS) entry which is preliminary data.</text>
</comment>
<dbReference type="SUPFAM" id="SSF56219">
    <property type="entry name" value="DNase I-like"/>
    <property type="match status" value="1"/>
</dbReference>
<evidence type="ECO:0000313" key="3">
    <source>
        <dbReference type="EMBL" id="RVW31723.1"/>
    </source>
</evidence>
<accession>A0A438D8E9</accession>
<dbReference type="InterPro" id="IPR043502">
    <property type="entry name" value="DNA/RNA_pol_sf"/>
</dbReference>